<reference evidence="2 3" key="2">
    <citation type="journal article" date="2013" name="Plant Cell Physiol.">
        <title>Rice Annotation Project Database (RAP-DB): an integrative and interactive database for rice genomics.</title>
        <authorList>
            <person name="Sakai H."/>
            <person name="Lee S.S."/>
            <person name="Tanaka T."/>
            <person name="Numa H."/>
            <person name="Kim J."/>
            <person name="Kawahara Y."/>
            <person name="Wakimoto H."/>
            <person name="Yang C.C."/>
            <person name="Iwamoto M."/>
            <person name="Abe T."/>
            <person name="Yamada Y."/>
            <person name="Muto A."/>
            <person name="Inokuchi H."/>
            <person name="Ikemura T."/>
            <person name="Matsumoto T."/>
            <person name="Sasaki T."/>
            <person name="Itoh T."/>
        </authorList>
    </citation>
    <scope>NUCLEOTIDE SEQUENCE [LARGE SCALE GENOMIC DNA]</scope>
    <source>
        <strain evidence="3">cv. Nipponbare</strain>
    </source>
</reference>
<dbReference type="InParanoid" id="A0A0P0VGC3"/>
<dbReference type="PaxDb" id="39947-A0A0P0VGC3"/>
<reference evidence="3" key="1">
    <citation type="journal article" date="2005" name="Nature">
        <title>The map-based sequence of the rice genome.</title>
        <authorList>
            <consortium name="International rice genome sequencing project (IRGSP)"/>
            <person name="Matsumoto T."/>
            <person name="Wu J."/>
            <person name="Kanamori H."/>
            <person name="Katayose Y."/>
            <person name="Fujisawa M."/>
            <person name="Namiki N."/>
            <person name="Mizuno H."/>
            <person name="Yamamoto K."/>
            <person name="Antonio B.A."/>
            <person name="Baba T."/>
            <person name="Sakata K."/>
            <person name="Nagamura Y."/>
            <person name="Aoki H."/>
            <person name="Arikawa K."/>
            <person name="Arita K."/>
            <person name="Bito T."/>
            <person name="Chiden Y."/>
            <person name="Fujitsuka N."/>
            <person name="Fukunaka R."/>
            <person name="Hamada M."/>
            <person name="Harada C."/>
            <person name="Hayashi A."/>
            <person name="Hijishita S."/>
            <person name="Honda M."/>
            <person name="Hosokawa S."/>
            <person name="Ichikawa Y."/>
            <person name="Idonuma A."/>
            <person name="Iijima M."/>
            <person name="Ikeda M."/>
            <person name="Ikeno M."/>
            <person name="Ito K."/>
            <person name="Ito S."/>
            <person name="Ito T."/>
            <person name="Ito Y."/>
            <person name="Ito Y."/>
            <person name="Iwabuchi A."/>
            <person name="Kamiya K."/>
            <person name="Karasawa W."/>
            <person name="Kurita K."/>
            <person name="Katagiri S."/>
            <person name="Kikuta A."/>
            <person name="Kobayashi H."/>
            <person name="Kobayashi N."/>
            <person name="Machita K."/>
            <person name="Maehara T."/>
            <person name="Masukawa M."/>
            <person name="Mizubayashi T."/>
            <person name="Mukai Y."/>
            <person name="Nagasaki H."/>
            <person name="Nagata Y."/>
            <person name="Naito S."/>
            <person name="Nakashima M."/>
            <person name="Nakama Y."/>
            <person name="Nakamichi Y."/>
            <person name="Nakamura M."/>
            <person name="Meguro A."/>
            <person name="Negishi M."/>
            <person name="Ohta I."/>
            <person name="Ohta T."/>
            <person name="Okamoto M."/>
            <person name="Ono N."/>
            <person name="Saji S."/>
            <person name="Sakaguchi M."/>
            <person name="Sakai K."/>
            <person name="Shibata M."/>
            <person name="Shimokawa T."/>
            <person name="Song J."/>
            <person name="Takazaki Y."/>
            <person name="Terasawa K."/>
            <person name="Tsugane M."/>
            <person name="Tsuji K."/>
            <person name="Ueda S."/>
            <person name="Waki K."/>
            <person name="Yamagata H."/>
            <person name="Yamamoto M."/>
            <person name="Yamamoto S."/>
            <person name="Yamane H."/>
            <person name="Yoshiki S."/>
            <person name="Yoshihara R."/>
            <person name="Yukawa K."/>
            <person name="Zhong H."/>
            <person name="Yano M."/>
            <person name="Yuan Q."/>
            <person name="Ouyang S."/>
            <person name="Liu J."/>
            <person name="Jones K.M."/>
            <person name="Gansberger K."/>
            <person name="Moffat K."/>
            <person name="Hill J."/>
            <person name="Bera J."/>
            <person name="Fadrosh D."/>
            <person name="Jin S."/>
            <person name="Johri S."/>
            <person name="Kim M."/>
            <person name="Overton L."/>
            <person name="Reardon M."/>
            <person name="Tsitrin T."/>
            <person name="Vuong H."/>
            <person name="Weaver B."/>
            <person name="Ciecko A."/>
            <person name="Tallon L."/>
            <person name="Jackson J."/>
            <person name="Pai G."/>
            <person name="Aken S.V."/>
            <person name="Utterback T."/>
            <person name="Reidmuller S."/>
            <person name="Feldblyum T."/>
            <person name="Hsiao J."/>
            <person name="Zismann V."/>
            <person name="Iobst S."/>
            <person name="de Vazeille A.R."/>
            <person name="Buell C.R."/>
            <person name="Ying K."/>
            <person name="Li Y."/>
            <person name="Lu T."/>
            <person name="Huang Y."/>
            <person name="Zhao Q."/>
            <person name="Feng Q."/>
            <person name="Zhang L."/>
            <person name="Zhu J."/>
            <person name="Weng Q."/>
            <person name="Mu J."/>
            <person name="Lu Y."/>
            <person name="Fan D."/>
            <person name="Liu Y."/>
            <person name="Guan J."/>
            <person name="Zhang Y."/>
            <person name="Yu S."/>
            <person name="Liu X."/>
            <person name="Zhang Y."/>
            <person name="Hong G."/>
            <person name="Han B."/>
            <person name="Choisne N."/>
            <person name="Demange N."/>
            <person name="Orjeda G."/>
            <person name="Samain S."/>
            <person name="Cattolico L."/>
            <person name="Pelletier E."/>
            <person name="Couloux A."/>
            <person name="Segurens B."/>
            <person name="Wincker P."/>
            <person name="D'Hont A."/>
            <person name="Scarpelli C."/>
            <person name="Weissenbach J."/>
            <person name="Salanoubat M."/>
            <person name="Quetier F."/>
            <person name="Yu Y."/>
            <person name="Kim H.R."/>
            <person name="Rambo T."/>
            <person name="Currie J."/>
            <person name="Collura K."/>
            <person name="Luo M."/>
            <person name="Yang T."/>
            <person name="Ammiraju J.S.S."/>
            <person name="Engler F."/>
            <person name="Soderlund C."/>
            <person name="Wing R.A."/>
            <person name="Palmer L.E."/>
            <person name="de la Bastide M."/>
            <person name="Spiegel L."/>
            <person name="Nascimento L."/>
            <person name="Zutavern T."/>
            <person name="O'Shaughnessy A."/>
            <person name="Dike S."/>
            <person name="Dedhia N."/>
            <person name="Preston R."/>
            <person name="Balija V."/>
            <person name="McCombie W.R."/>
            <person name="Chow T."/>
            <person name="Chen H."/>
            <person name="Chung M."/>
            <person name="Chen C."/>
            <person name="Shaw J."/>
            <person name="Wu H."/>
            <person name="Hsiao K."/>
            <person name="Chao Y."/>
            <person name="Chu M."/>
            <person name="Cheng C."/>
            <person name="Hour A."/>
            <person name="Lee P."/>
            <person name="Lin S."/>
            <person name="Lin Y."/>
            <person name="Liou J."/>
            <person name="Liu S."/>
            <person name="Hsing Y."/>
            <person name="Raghuvanshi S."/>
            <person name="Mohanty A."/>
            <person name="Bharti A.K."/>
            <person name="Gaur A."/>
            <person name="Gupta V."/>
            <person name="Kumar D."/>
            <person name="Ravi V."/>
            <person name="Vij S."/>
            <person name="Kapur A."/>
            <person name="Khurana P."/>
            <person name="Khurana P."/>
            <person name="Khurana J.P."/>
            <person name="Tyagi A.K."/>
            <person name="Gaikwad K."/>
            <person name="Singh A."/>
            <person name="Dalal V."/>
            <person name="Srivastava S."/>
            <person name="Dixit A."/>
            <person name="Pal A.K."/>
            <person name="Ghazi I.A."/>
            <person name="Yadav M."/>
            <person name="Pandit A."/>
            <person name="Bhargava A."/>
            <person name="Sureshbabu K."/>
            <person name="Batra K."/>
            <person name="Sharma T.R."/>
            <person name="Mohapatra T."/>
            <person name="Singh N.K."/>
            <person name="Messing J."/>
            <person name="Nelson A.B."/>
            <person name="Fuks G."/>
            <person name="Kavchok S."/>
            <person name="Keizer G."/>
            <person name="Linton E."/>
            <person name="Llaca V."/>
            <person name="Song R."/>
            <person name="Tanyolac B."/>
            <person name="Young S."/>
            <person name="Ho-Il K."/>
            <person name="Hahn J.H."/>
            <person name="Sangsakoo G."/>
            <person name="Vanavichit A."/>
            <person name="de Mattos Luiz.A.T."/>
            <person name="Zimmer P.D."/>
            <person name="Malone G."/>
            <person name="Dellagostin O."/>
            <person name="de Oliveira A.C."/>
            <person name="Bevan M."/>
            <person name="Bancroft I."/>
            <person name="Minx P."/>
            <person name="Cordum H."/>
            <person name="Wilson R."/>
            <person name="Cheng Z."/>
            <person name="Jin W."/>
            <person name="Jiang J."/>
            <person name="Leong S.A."/>
            <person name="Iwama H."/>
            <person name="Gojobori T."/>
            <person name="Itoh T."/>
            <person name="Niimura Y."/>
            <person name="Fujii Y."/>
            <person name="Habara T."/>
            <person name="Sakai H."/>
            <person name="Sato Y."/>
            <person name="Wilson G."/>
            <person name="Kumar K."/>
            <person name="McCouch S."/>
            <person name="Juretic N."/>
            <person name="Hoen D."/>
            <person name="Wright S."/>
            <person name="Bruskiewich R."/>
            <person name="Bureau T."/>
            <person name="Miyao A."/>
            <person name="Hirochika H."/>
            <person name="Nishikawa T."/>
            <person name="Kadowaki K."/>
            <person name="Sugiura M."/>
            <person name="Burr B."/>
            <person name="Sasaki T."/>
        </authorList>
    </citation>
    <scope>NUCLEOTIDE SEQUENCE [LARGE SCALE GENOMIC DNA]</scope>
    <source>
        <strain evidence="3">cv. Nipponbare</strain>
    </source>
</reference>
<keyword evidence="3" id="KW-1185">Reference proteome</keyword>
<evidence type="ECO:0000256" key="1">
    <source>
        <dbReference type="SAM" id="MobiDB-lite"/>
    </source>
</evidence>
<reference evidence="2 3" key="3">
    <citation type="journal article" date="2013" name="Rice">
        <title>Improvement of the Oryza sativa Nipponbare reference genome using next generation sequence and optical map data.</title>
        <authorList>
            <person name="Kawahara Y."/>
            <person name="de la Bastide M."/>
            <person name="Hamilton J.P."/>
            <person name="Kanamori H."/>
            <person name="McCombie W.R."/>
            <person name="Ouyang S."/>
            <person name="Schwartz D.C."/>
            <person name="Tanaka T."/>
            <person name="Wu J."/>
            <person name="Zhou S."/>
            <person name="Childs K.L."/>
            <person name="Davidson R.M."/>
            <person name="Lin H."/>
            <person name="Quesada-Ocampo L."/>
            <person name="Vaillancourt B."/>
            <person name="Sakai H."/>
            <person name="Lee S.S."/>
            <person name="Kim J."/>
            <person name="Numa H."/>
            <person name="Itoh T."/>
            <person name="Buell C.R."/>
            <person name="Matsumoto T."/>
        </authorList>
    </citation>
    <scope>NUCLEOTIDE SEQUENCE [LARGE SCALE GENOMIC DNA]</scope>
    <source>
        <strain evidence="3">cv. Nipponbare</strain>
    </source>
</reference>
<dbReference type="Proteomes" id="UP000059680">
    <property type="component" value="Chromosome 2"/>
</dbReference>
<dbReference type="Gramene" id="Os02t0209050-00">
    <property type="protein sequence ID" value="Os02t0209050-00"/>
    <property type="gene ID" value="Os02g0209050"/>
</dbReference>
<protein>
    <submittedName>
        <fullName evidence="2">Os02g0209050 protein</fullName>
    </submittedName>
</protein>
<organism evidence="2 3">
    <name type="scientific">Oryza sativa subsp. japonica</name>
    <name type="common">Rice</name>
    <dbReference type="NCBI Taxonomy" id="39947"/>
    <lineage>
        <taxon>Eukaryota</taxon>
        <taxon>Viridiplantae</taxon>
        <taxon>Streptophyta</taxon>
        <taxon>Embryophyta</taxon>
        <taxon>Tracheophyta</taxon>
        <taxon>Spermatophyta</taxon>
        <taxon>Magnoliopsida</taxon>
        <taxon>Liliopsida</taxon>
        <taxon>Poales</taxon>
        <taxon>Poaceae</taxon>
        <taxon>BOP clade</taxon>
        <taxon>Oryzoideae</taxon>
        <taxon>Oryzeae</taxon>
        <taxon>Oryzinae</taxon>
        <taxon>Oryza</taxon>
        <taxon>Oryza sativa</taxon>
    </lineage>
</organism>
<gene>
    <name evidence="2" type="ordered locus">Os02g0209050</name>
    <name evidence="2" type="ORF">OSNPB_020209050</name>
</gene>
<evidence type="ECO:0000313" key="3">
    <source>
        <dbReference type="Proteomes" id="UP000059680"/>
    </source>
</evidence>
<sequence>MNISSAPATTHCFRVINLDDRTEMGMIILARCHVPASGSSRCKRSLNTDSTKSMARSDADPRTWPSPTSARASSDPT</sequence>
<proteinExistence type="predicted"/>
<feature type="region of interest" description="Disordered" evidence="1">
    <location>
        <begin position="38"/>
        <end position="77"/>
    </location>
</feature>
<dbReference type="AlphaFoldDB" id="A0A0P0VGC3"/>
<feature type="non-terminal residue" evidence="2">
    <location>
        <position position="77"/>
    </location>
</feature>
<evidence type="ECO:0000313" key="2">
    <source>
        <dbReference type="EMBL" id="BAS77584.1"/>
    </source>
</evidence>
<name>A0A0P0VGC3_ORYSJ</name>
<feature type="compositionally biased region" description="Polar residues" evidence="1">
    <location>
        <begin position="65"/>
        <end position="77"/>
    </location>
</feature>
<feature type="compositionally biased region" description="Polar residues" evidence="1">
    <location>
        <begin position="38"/>
        <end position="54"/>
    </location>
</feature>
<dbReference type="EMBL" id="AP014958">
    <property type="protein sequence ID" value="BAS77584.1"/>
    <property type="molecule type" value="Genomic_DNA"/>
</dbReference>
<accession>A0A0P0VGC3</accession>